<name>A0A8I1JG34_PSEPU</name>
<gene>
    <name evidence="1" type="ORF">JEU22_00595</name>
</gene>
<evidence type="ECO:0000313" key="1">
    <source>
        <dbReference type="EMBL" id="MBI6882412.1"/>
    </source>
</evidence>
<evidence type="ECO:0000313" key="2">
    <source>
        <dbReference type="Proteomes" id="UP000637061"/>
    </source>
</evidence>
<protein>
    <submittedName>
        <fullName evidence="1">Uncharacterized protein</fullName>
    </submittedName>
</protein>
<sequence>MTKKNPYAALDAFVEEGLKRPFTHAAHIRFDHMTVFVRVASRYVDQKMTRTLDIATVDVDEDQQNKKVFSSFLNHAERLAAKKKVPVYVESILNEGLAAALRNRGYDLTGEPTSPNAIFKVDQLSKKYSTHDDSPNP</sequence>
<comment type="caution">
    <text evidence="1">The sequence shown here is derived from an EMBL/GenBank/DDBJ whole genome shotgun (WGS) entry which is preliminary data.</text>
</comment>
<dbReference type="AlphaFoldDB" id="A0A8I1JG34"/>
<accession>A0A8I1JG34</accession>
<proteinExistence type="predicted"/>
<dbReference type="RefSeq" id="WP_198746031.1">
    <property type="nucleotide sequence ID" value="NZ_JAEHTE010000001.1"/>
</dbReference>
<organism evidence="1 2">
    <name type="scientific">Pseudomonas putida</name>
    <name type="common">Arthrobacter siderocapsulatus</name>
    <dbReference type="NCBI Taxonomy" id="303"/>
    <lineage>
        <taxon>Bacteria</taxon>
        <taxon>Pseudomonadati</taxon>
        <taxon>Pseudomonadota</taxon>
        <taxon>Gammaproteobacteria</taxon>
        <taxon>Pseudomonadales</taxon>
        <taxon>Pseudomonadaceae</taxon>
        <taxon>Pseudomonas</taxon>
    </lineage>
</organism>
<dbReference type="EMBL" id="JAEHTE010000001">
    <property type="protein sequence ID" value="MBI6882412.1"/>
    <property type="molecule type" value="Genomic_DNA"/>
</dbReference>
<dbReference type="Proteomes" id="UP000637061">
    <property type="component" value="Unassembled WGS sequence"/>
</dbReference>
<reference evidence="1" key="1">
    <citation type="submission" date="2020-12" db="EMBL/GenBank/DDBJ databases">
        <title>Enhanced detection system for hospital associated transmission using whole genome sequencing surveillance.</title>
        <authorList>
            <person name="Harrison L.H."/>
            <person name="Van Tyne D."/>
            <person name="Marsh J.W."/>
            <person name="Griffith M.P."/>
            <person name="Snyder D.J."/>
            <person name="Cooper V.S."/>
            <person name="Mustapha M."/>
        </authorList>
    </citation>
    <scope>NUCLEOTIDE SEQUENCE</scope>
    <source>
        <strain evidence="1">PSB00042</strain>
    </source>
</reference>